<evidence type="ECO:0000256" key="9">
    <source>
        <dbReference type="ARBA" id="ARBA00048679"/>
    </source>
</evidence>
<dbReference type="GO" id="GO:0051321">
    <property type="term" value="P:meiotic cell cycle"/>
    <property type="evidence" value="ECO:0007669"/>
    <property type="project" value="EnsemblFungi"/>
</dbReference>
<feature type="region of interest" description="Disordered" evidence="11">
    <location>
        <begin position="487"/>
        <end position="601"/>
    </location>
</feature>
<dbReference type="GO" id="GO:0010508">
    <property type="term" value="P:positive regulation of autophagy"/>
    <property type="evidence" value="ECO:0007669"/>
    <property type="project" value="EnsemblFungi"/>
</dbReference>
<feature type="compositionally biased region" description="Low complexity" evidence="11">
    <location>
        <begin position="1082"/>
        <end position="1114"/>
    </location>
</feature>
<dbReference type="HOGENOM" id="CLU_000709_4_1_1"/>
<dbReference type="SUPFAM" id="SSF52172">
    <property type="entry name" value="CheY-like"/>
    <property type="match status" value="1"/>
</dbReference>
<dbReference type="Gene3D" id="1.10.510.10">
    <property type="entry name" value="Transferase(Phosphotransferase) domain 1"/>
    <property type="match status" value="2"/>
</dbReference>
<dbReference type="EC" id="2.7.11.1" evidence="1"/>
<dbReference type="InterPro" id="IPR011006">
    <property type="entry name" value="CheY-like_superfamily"/>
</dbReference>
<dbReference type="Gene3D" id="3.30.200.20">
    <property type="entry name" value="Phosphorylase Kinase, domain 1"/>
    <property type="match status" value="2"/>
</dbReference>
<dbReference type="GO" id="GO:0036180">
    <property type="term" value="P:filamentous growth of a population of unicellular organisms in response to biotic stimulus"/>
    <property type="evidence" value="ECO:0007669"/>
    <property type="project" value="UniProtKB-ARBA"/>
</dbReference>
<dbReference type="PANTHER" id="PTHR24356:SF1">
    <property type="entry name" value="SERINE_THREONINE-PROTEIN KINASE GREATWALL"/>
    <property type="match status" value="1"/>
</dbReference>
<dbReference type="InterPro" id="IPR000719">
    <property type="entry name" value="Prot_kinase_dom"/>
</dbReference>
<feature type="region of interest" description="Disordered" evidence="11">
    <location>
        <begin position="1"/>
        <end position="35"/>
    </location>
</feature>
<dbReference type="CDD" id="cd17546">
    <property type="entry name" value="REC_hyHK_CKI1_RcsC-like"/>
    <property type="match status" value="1"/>
</dbReference>
<dbReference type="GO" id="GO:0045944">
    <property type="term" value="P:positive regulation of transcription by RNA polymerase II"/>
    <property type="evidence" value="ECO:0007669"/>
    <property type="project" value="EnsemblFungi"/>
</dbReference>
<feature type="domain" description="Response regulatory" evidence="13">
    <location>
        <begin position="1305"/>
        <end position="1419"/>
    </location>
</feature>
<dbReference type="GO" id="GO:0005634">
    <property type="term" value="C:nucleus"/>
    <property type="evidence" value="ECO:0007669"/>
    <property type="project" value="EnsemblFungi"/>
</dbReference>
<dbReference type="GO" id="GO:0005737">
    <property type="term" value="C:cytoplasm"/>
    <property type="evidence" value="ECO:0007669"/>
    <property type="project" value="EnsemblFungi"/>
</dbReference>
<dbReference type="PROSITE" id="PS50011">
    <property type="entry name" value="PROTEIN_KINASE_DOM"/>
    <property type="match status" value="1"/>
</dbReference>
<feature type="compositionally biased region" description="Basic and acidic residues" evidence="11">
    <location>
        <begin position="1439"/>
        <end position="1453"/>
    </location>
</feature>
<dbReference type="SUPFAM" id="SSF56112">
    <property type="entry name" value="Protein kinase-like (PK-like)"/>
    <property type="match status" value="1"/>
</dbReference>
<dbReference type="GO" id="GO:0000160">
    <property type="term" value="P:phosphorelay signal transduction system"/>
    <property type="evidence" value="ECO:0007669"/>
    <property type="project" value="InterPro"/>
</dbReference>
<dbReference type="InterPro" id="IPR011009">
    <property type="entry name" value="Kinase-like_dom_sf"/>
</dbReference>
<keyword evidence="4" id="KW-0808">Transferase</keyword>
<dbReference type="GO" id="GO:0006995">
    <property type="term" value="P:cellular response to nitrogen starvation"/>
    <property type="evidence" value="ECO:0007669"/>
    <property type="project" value="EnsemblFungi"/>
</dbReference>
<keyword evidence="6" id="KW-0418">Kinase</keyword>
<feature type="region of interest" description="Disordered" evidence="11">
    <location>
        <begin position="1259"/>
        <end position="1292"/>
    </location>
</feature>
<dbReference type="GO" id="GO:0070301">
    <property type="term" value="P:cellular response to hydrogen peroxide"/>
    <property type="evidence" value="ECO:0007669"/>
    <property type="project" value="EnsemblFungi"/>
</dbReference>
<gene>
    <name evidence="14" type="ORF">KUCA_T00002096001</name>
</gene>
<organism evidence="14 15">
    <name type="scientific">Kuraishia capsulata CBS 1993</name>
    <dbReference type="NCBI Taxonomy" id="1382522"/>
    <lineage>
        <taxon>Eukaryota</taxon>
        <taxon>Fungi</taxon>
        <taxon>Dikarya</taxon>
        <taxon>Ascomycota</taxon>
        <taxon>Saccharomycotina</taxon>
        <taxon>Pichiomycetes</taxon>
        <taxon>Pichiales</taxon>
        <taxon>Pichiaceae</taxon>
        <taxon>Kuraishia</taxon>
    </lineage>
</organism>
<keyword evidence="5" id="KW-0547">Nucleotide-binding</keyword>
<dbReference type="GO" id="GO:1901992">
    <property type="term" value="P:positive regulation of mitotic cell cycle phase transition"/>
    <property type="evidence" value="ECO:0007669"/>
    <property type="project" value="EnsemblFungi"/>
</dbReference>
<dbReference type="GO" id="GO:1903452">
    <property type="term" value="P:positive regulation of G1 to G0 transition"/>
    <property type="evidence" value="ECO:0007669"/>
    <property type="project" value="EnsemblFungi"/>
</dbReference>
<dbReference type="PROSITE" id="PS50110">
    <property type="entry name" value="RESPONSE_REGULATORY"/>
    <property type="match status" value="1"/>
</dbReference>
<feature type="region of interest" description="Disordered" evidence="11">
    <location>
        <begin position="1425"/>
        <end position="1453"/>
    </location>
</feature>
<dbReference type="SMART" id="SM00220">
    <property type="entry name" value="S_TKc"/>
    <property type="match status" value="1"/>
</dbReference>
<protein>
    <recommendedName>
        <fullName evidence="1">non-specific serine/threonine protein kinase</fullName>
        <ecNumber evidence="1">2.7.11.1</ecNumber>
    </recommendedName>
</protein>
<dbReference type="PANTHER" id="PTHR24356">
    <property type="entry name" value="SERINE/THREONINE-PROTEIN KINASE"/>
    <property type="match status" value="1"/>
</dbReference>
<feature type="region of interest" description="Disordered" evidence="11">
    <location>
        <begin position="1069"/>
        <end position="1135"/>
    </location>
</feature>
<evidence type="ECO:0000259" key="13">
    <source>
        <dbReference type="PROSITE" id="PS50110"/>
    </source>
</evidence>
<evidence type="ECO:0000256" key="3">
    <source>
        <dbReference type="ARBA" id="ARBA00022553"/>
    </source>
</evidence>
<dbReference type="Proteomes" id="UP000019384">
    <property type="component" value="Unassembled WGS sequence"/>
</dbReference>
<feature type="compositionally biased region" description="Polar residues" evidence="11">
    <location>
        <begin position="572"/>
        <end position="601"/>
    </location>
</feature>
<dbReference type="GO" id="GO:0004674">
    <property type="term" value="F:protein serine/threonine kinase activity"/>
    <property type="evidence" value="ECO:0007669"/>
    <property type="project" value="UniProtKB-KW"/>
</dbReference>
<dbReference type="FunFam" id="1.10.510.10:FF:000340">
    <property type="entry name" value="Serine threonine protein kinase"/>
    <property type="match status" value="1"/>
</dbReference>
<dbReference type="STRING" id="1382522.W6MV80"/>
<feature type="region of interest" description="Disordered" evidence="11">
    <location>
        <begin position="1164"/>
        <end position="1189"/>
    </location>
</feature>
<evidence type="ECO:0000259" key="12">
    <source>
        <dbReference type="PROSITE" id="PS50011"/>
    </source>
</evidence>
<feature type="compositionally biased region" description="Low complexity" evidence="11">
    <location>
        <begin position="1168"/>
        <end position="1179"/>
    </location>
</feature>
<name>W6MV80_9ASCO</name>
<dbReference type="InterPro" id="IPR001789">
    <property type="entry name" value="Sig_transdc_resp-reg_receiver"/>
</dbReference>
<dbReference type="InterPro" id="IPR008271">
    <property type="entry name" value="Ser/Thr_kinase_AS"/>
</dbReference>
<feature type="region of interest" description="Disordered" evidence="11">
    <location>
        <begin position="857"/>
        <end position="885"/>
    </location>
</feature>
<keyword evidence="15" id="KW-1185">Reference proteome</keyword>
<evidence type="ECO:0000256" key="5">
    <source>
        <dbReference type="ARBA" id="ARBA00022741"/>
    </source>
</evidence>
<dbReference type="Pfam" id="PF00069">
    <property type="entry name" value="Pkinase"/>
    <property type="match status" value="2"/>
</dbReference>
<evidence type="ECO:0000313" key="15">
    <source>
        <dbReference type="Proteomes" id="UP000019384"/>
    </source>
</evidence>
<keyword evidence="3" id="KW-0597">Phosphoprotein</keyword>
<evidence type="ECO:0000256" key="10">
    <source>
        <dbReference type="PROSITE-ProRule" id="PRU00169"/>
    </source>
</evidence>
<accession>W6MV80</accession>
<comment type="caution">
    <text evidence="10">Lacks conserved residue(s) required for the propagation of feature annotation.</text>
</comment>
<comment type="catalytic activity">
    <reaction evidence="8">
        <text>L-threonyl-[protein] + ATP = O-phospho-L-threonyl-[protein] + ADP + H(+)</text>
        <dbReference type="Rhea" id="RHEA:46608"/>
        <dbReference type="Rhea" id="RHEA-COMP:11060"/>
        <dbReference type="Rhea" id="RHEA-COMP:11605"/>
        <dbReference type="ChEBI" id="CHEBI:15378"/>
        <dbReference type="ChEBI" id="CHEBI:30013"/>
        <dbReference type="ChEBI" id="CHEBI:30616"/>
        <dbReference type="ChEBI" id="CHEBI:61977"/>
        <dbReference type="ChEBI" id="CHEBI:456216"/>
        <dbReference type="EC" id="2.7.11.1"/>
    </reaction>
</comment>
<dbReference type="PROSITE" id="PS00108">
    <property type="entry name" value="PROTEIN_KINASE_ST"/>
    <property type="match status" value="1"/>
</dbReference>
<evidence type="ECO:0000256" key="1">
    <source>
        <dbReference type="ARBA" id="ARBA00012513"/>
    </source>
</evidence>
<evidence type="ECO:0000313" key="14">
    <source>
        <dbReference type="EMBL" id="CDK26125.1"/>
    </source>
</evidence>
<dbReference type="GO" id="GO:0034605">
    <property type="term" value="P:cellular response to heat"/>
    <property type="evidence" value="ECO:0007669"/>
    <property type="project" value="EnsemblFungi"/>
</dbReference>
<dbReference type="GO" id="GO:1900445">
    <property type="term" value="P:positive regulation of filamentous growth of a population of unicellular organisms in response to biotic stimulus"/>
    <property type="evidence" value="ECO:0007669"/>
    <property type="project" value="UniProtKB-ARBA"/>
</dbReference>
<dbReference type="InterPro" id="IPR050236">
    <property type="entry name" value="Ser_Thr_kinase_AGC"/>
</dbReference>
<evidence type="ECO:0000256" key="2">
    <source>
        <dbReference type="ARBA" id="ARBA00022527"/>
    </source>
</evidence>
<dbReference type="Pfam" id="PF00072">
    <property type="entry name" value="Response_reg"/>
    <property type="match status" value="1"/>
</dbReference>
<dbReference type="SMART" id="SM00448">
    <property type="entry name" value="REC"/>
    <property type="match status" value="1"/>
</dbReference>
<dbReference type="Gene3D" id="3.40.50.2300">
    <property type="match status" value="1"/>
</dbReference>
<dbReference type="EMBL" id="HG793126">
    <property type="protein sequence ID" value="CDK26125.1"/>
    <property type="molecule type" value="Genomic_DNA"/>
</dbReference>
<proteinExistence type="predicted"/>
<evidence type="ECO:0000256" key="11">
    <source>
        <dbReference type="SAM" id="MobiDB-lite"/>
    </source>
</evidence>
<keyword evidence="7" id="KW-0067">ATP-binding</keyword>
<evidence type="ECO:0000256" key="7">
    <source>
        <dbReference type="ARBA" id="ARBA00022840"/>
    </source>
</evidence>
<sequence length="1453" mass="160788">MDDPEATSCGSSGESGVPVRLIQPSEPSLEHPLKAPVASRNPFFLAQDASREPHRADTRSMSPLEVSGDVLSEISADHSQIVEDEEPEQDHQNDLITASSKNPSIVMELDMDCNVRYLSRNWEYVVGTNRHKIVGTPAGSVVLGDDLDAKVFNRAVDSMMIDDSSYRVRFQTLTNTLKPIVSNSTDEFDASSAESELSNDGGSIELEGQGILIHDTATNLPTHSMWILKPFVPIKELVLELPHELVQNLGFGVNILESYLLQLMEEGIIDPDAVPSPTTELCRICEQLVPSWWLEKHSELCVLEHRAEEMVQLKHDQLQDHRKLVVQIMEAVATKSPTLTEYRGYPLPTLPEANSAQIRRIHVFNKRFPFKNFDKLLEYCDDALGVNPGELVELEGTNQIAYSPQTNESIKRFMEMKLPESNDMAVKLLTEDAERLAQDKLDAIYRFGSVLQYSDKINKETNEMVLKTVESTVRKIRDRTNDYSAITDDEYSRASTPTPEVHLRLHSPQPTRQGLFETPDFRKASRSGSVTPKNDSGSRLKTPTIVEGEEPISRGRGSRSSGGGTGVHQPSPRRQLSPNYFQQSPMTSIQRNTKARSISGSNTPIASPLLLSSDCHHTPSDYTHLSLLSAGHGSGSISSSKTAPLSPLLVSTSKPSFPSQRDYEVIKPISKGAFGSVFLVRRKITGEYFAMKVLKKSDMIAKNQVTNVRAEREIMMSQAESPYVAKLYSSFQTRDYLYLVMEYLNGGDCATLVKNMGSLPEMWAKRYIAEVIVGIDDLHQKGIVHRDLKPDNLLIDSNGHLKLTDFGLSRMGLVGRQARKSVSVHSDPAILDPFLHRRSSSNVTPFSLSPTFDSVHPRLEDSLGHSPEPSFRRSNSNASSNGSPLLRPLVDESADGYALFDPRISTQSRKFVGTPDYLAPETVQGVSQDEVSDWWSIGCIMFEFLFGYPPFSGHTPEMVFENILHGPIQWPSLPELEFREYCSDLARDLITRLLEKDPSKRLGASGSAEIMDHAYFHGLDWSTLFIEEASFVPNQEDPESTNYFDPRGADMKIFAQEEDETITAEDYAGEADDEHEERKRSSGSNSNSGSAERMRSGSVVARSNSSSSATAGSTPKTSAVQKERRGSRLNDSNSEFGSFNYKNVSALERANKDVITRLRTEHLEHRSSFSSVSSSDSTPGSGGSQFFRQRTASSSASAKFLATSPSVRFHAVEDDSGRSSPLALTRADYGSPIAKPKSKQSDGHLGKFFSRGLNRTLSDFSPSGSDTEDSRSSALMRVNLRRNSRKVRTSSSTSTDFDSMLIAMDVLICEPIPIVRYSIEENLRRLGCEVVPTSNPDDMIRSATGGVKFDVIFTALKLPRLDCVDVVKLIKHTSSINSNTPIVAITAFSSEASGAGVFDDVIEKPATLAVLKRCLLKLRQKKELDNQEAISDTEGEIESESRGEAEKPLAEKP</sequence>
<dbReference type="CDD" id="cd05611">
    <property type="entry name" value="STKc_Rim15_like"/>
    <property type="match status" value="1"/>
</dbReference>
<reference evidence="14" key="1">
    <citation type="submission" date="2013-12" db="EMBL/GenBank/DDBJ databases">
        <authorList>
            <person name="Genoscope - CEA"/>
        </authorList>
    </citation>
    <scope>NUCLEOTIDE SEQUENCE</scope>
    <source>
        <strain evidence="14">CBS 1993</strain>
    </source>
</reference>
<feature type="domain" description="Protein kinase" evidence="12">
    <location>
        <begin position="663"/>
        <end position="1016"/>
    </location>
</feature>
<dbReference type="GeneID" id="34519521"/>
<dbReference type="RefSeq" id="XP_022458133.1">
    <property type="nucleotide sequence ID" value="XM_022604342.1"/>
</dbReference>
<evidence type="ECO:0000256" key="8">
    <source>
        <dbReference type="ARBA" id="ARBA00047899"/>
    </source>
</evidence>
<comment type="catalytic activity">
    <reaction evidence="9">
        <text>L-seryl-[protein] + ATP = O-phospho-L-seryl-[protein] + ADP + H(+)</text>
        <dbReference type="Rhea" id="RHEA:17989"/>
        <dbReference type="Rhea" id="RHEA-COMP:9863"/>
        <dbReference type="Rhea" id="RHEA-COMP:11604"/>
        <dbReference type="ChEBI" id="CHEBI:15378"/>
        <dbReference type="ChEBI" id="CHEBI:29999"/>
        <dbReference type="ChEBI" id="CHEBI:30616"/>
        <dbReference type="ChEBI" id="CHEBI:83421"/>
        <dbReference type="ChEBI" id="CHEBI:456216"/>
        <dbReference type="EC" id="2.7.11.1"/>
    </reaction>
</comment>
<reference evidence="14" key="2">
    <citation type="submission" date="2014-02" db="EMBL/GenBank/DDBJ databases">
        <title>Complete DNA sequence of /Kuraishia capsulata/ illustrates novel genomic features among budding yeasts (/Saccharomycotina/).</title>
        <authorList>
            <person name="Morales L."/>
            <person name="Noel B."/>
            <person name="Porcel B."/>
            <person name="Marcet-Houben M."/>
            <person name="Hullo M-F."/>
            <person name="Sacerdot C."/>
            <person name="Tekaia F."/>
            <person name="Leh-Louis V."/>
            <person name="Despons L."/>
            <person name="Khanna V."/>
            <person name="Aury J-M."/>
            <person name="Barbe V."/>
            <person name="Couloux A."/>
            <person name="Labadie K."/>
            <person name="Pelletier E."/>
            <person name="Souciet J-L."/>
            <person name="Boekhout T."/>
            <person name="Gabaldon T."/>
            <person name="Wincker P."/>
            <person name="Dujon B."/>
        </authorList>
    </citation>
    <scope>NUCLEOTIDE SEQUENCE</scope>
    <source>
        <strain evidence="14">CBS 1993</strain>
    </source>
</reference>
<evidence type="ECO:0000256" key="4">
    <source>
        <dbReference type="ARBA" id="ARBA00022679"/>
    </source>
</evidence>
<evidence type="ECO:0000256" key="6">
    <source>
        <dbReference type="ARBA" id="ARBA00022777"/>
    </source>
</evidence>
<dbReference type="OrthoDB" id="162894at2759"/>
<feature type="compositionally biased region" description="Polar residues" evidence="11">
    <location>
        <begin position="526"/>
        <end position="541"/>
    </location>
</feature>
<dbReference type="GO" id="GO:0005524">
    <property type="term" value="F:ATP binding"/>
    <property type="evidence" value="ECO:0007669"/>
    <property type="project" value="UniProtKB-KW"/>
</dbReference>
<keyword evidence="2" id="KW-0723">Serine/threonine-protein kinase</keyword>
<feature type="compositionally biased region" description="Basic residues" evidence="11">
    <location>
        <begin position="1279"/>
        <end position="1288"/>
    </location>
</feature>
<dbReference type="FunFam" id="3.30.200.20:FF:001008">
    <property type="entry name" value="Serine/threonine-protein kinase cek1"/>
    <property type="match status" value="1"/>
</dbReference>
<feature type="compositionally biased region" description="Low complexity" evidence="11">
    <location>
        <begin position="874"/>
        <end position="883"/>
    </location>
</feature>